<protein>
    <submittedName>
        <fullName evidence="2">DNA-binding protein</fullName>
    </submittedName>
</protein>
<dbReference type="SMART" id="SM01040">
    <property type="entry name" value="Bro-N"/>
    <property type="match status" value="1"/>
</dbReference>
<dbReference type="AlphaFoldDB" id="A0A9X6SXK1"/>
<dbReference type="Proteomes" id="UP000219922">
    <property type="component" value="Unassembled WGS sequence"/>
</dbReference>
<dbReference type="RefSeq" id="WP_098005764.1">
    <property type="nucleotide sequence ID" value="NZ_NVMX01000029.1"/>
</dbReference>
<dbReference type="InterPro" id="IPR003497">
    <property type="entry name" value="BRO_N_domain"/>
</dbReference>
<dbReference type="PROSITE" id="PS51750">
    <property type="entry name" value="BRO_N"/>
    <property type="match status" value="1"/>
</dbReference>
<dbReference type="PANTHER" id="PTHR36180">
    <property type="entry name" value="DNA-BINDING PROTEIN-RELATED-RELATED"/>
    <property type="match status" value="1"/>
</dbReference>
<feature type="domain" description="Bro-N" evidence="1">
    <location>
        <begin position="1"/>
        <end position="108"/>
    </location>
</feature>
<keyword evidence="2" id="KW-0238">DNA-binding</keyword>
<dbReference type="Pfam" id="PF02498">
    <property type="entry name" value="Bro-N"/>
    <property type="match status" value="1"/>
</dbReference>
<evidence type="ECO:0000313" key="2">
    <source>
        <dbReference type="EMBL" id="PDZ97117.1"/>
    </source>
</evidence>
<sequence length="267" mass="30743">MKQLQVFNHQEFGALEVIHLNGKEMFNLENVAWSLGYTKVAKGKTYLRKDRIEKVIQKADISVIVHDGQPYITEDGLYELIFESETQKAKEFRKWVTSEVLPSIRKHGAYMTPNTINALLQDPDLIIGLASQLKQEQQARQVAEQKNLMLTQQIAENASKITYLDQILQSQDTVTVSQVAADYGLSAMKLNKILNDEKVQYKVNNQWLLYSKHQNKGYTKSKTVDVVHTDGSRSMKMNTRWTQKGRLFIHELLTKRGIIPEMDREAM</sequence>
<name>A0A9X6SXK1_BACCE</name>
<gene>
    <name evidence="2" type="ORF">CON36_19555</name>
</gene>
<reference evidence="2 3" key="1">
    <citation type="submission" date="2017-09" db="EMBL/GenBank/DDBJ databases">
        <title>Large-scale bioinformatics analysis of Bacillus genomes uncovers conserved roles of natural products in bacterial physiology.</title>
        <authorList>
            <consortium name="Agbiome Team Llc"/>
            <person name="Bleich R.M."/>
            <person name="Grubbs K.J."/>
            <person name="Santa Maria K.C."/>
            <person name="Allen S.E."/>
            <person name="Farag S."/>
            <person name="Shank E.A."/>
            <person name="Bowers A."/>
        </authorList>
    </citation>
    <scope>NUCLEOTIDE SEQUENCE [LARGE SCALE GENOMIC DNA]</scope>
    <source>
        <strain evidence="2 3">AFS092789</strain>
    </source>
</reference>
<accession>A0A9X6SXK1</accession>
<dbReference type="InterPro" id="IPR005039">
    <property type="entry name" value="Ant_C"/>
</dbReference>
<evidence type="ECO:0000259" key="1">
    <source>
        <dbReference type="PROSITE" id="PS51750"/>
    </source>
</evidence>
<dbReference type="PANTHER" id="PTHR36180:SF2">
    <property type="entry name" value="BRO FAMILY PROTEIN"/>
    <property type="match status" value="1"/>
</dbReference>
<comment type="caution">
    <text evidence="2">The sequence shown here is derived from an EMBL/GenBank/DDBJ whole genome shotgun (WGS) entry which is preliminary data.</text>
</comment>
<evidence type="ECO:0000313" key="3">
    <source>
        <dbReference type="Proteomes" id="UP000219922"/>
    </source>
</evidence>
<dbReference type="GO" id="GO:0003677">
    <property type="term" value="F:DNA binding"/>
    <property type="evidence" value="ECO:0007669"/>
    <property type="project" value="UniProtKB-KW"/>
</dbReference>
<dbReference type="Pfam" id="PF03374">
    <property type="entry name" value="ANT"/>
    <property type="match status" value="1"/>
</dbReference>
<organism evidence="2 3">
    <name type="scientific">Bacillus cereus</name>
    <dbReference type="NCBI Taxonomy" id="1396"/>
    <lineage>
        <taxon>Bacteria</taxon>
        <taxon>Bacillati</taxon>
        <taxon>Bacillota</taxon>
        <taxon>Bacilli</taxon>
        <taxon>Bacillales</taxon>
        <taxon>Bacillaceae</taxon>
        <taxon>Bacillus</taxon>
        <taxon>Bacillus cereus group</taxon>
    </lineage>
</organism>
<proteinExistence type="predicted"/>
<dbReference type="EMBL" id="NVMX01000029">
    <property type="protein sequence ID" value="PDZ97117.1"/>
    <property type="molecule type" value="Genomic_DNA"/>
</dbReference>